<name>A0A8J2KIW2_9HEXA</name>
<evidence type="ECO:0000313" key="4">
    <source>
        <dbReference type="EMBL" id="CAG7817252.1"/>
    </source>
</evidence>
<dbReference type="PANTHER" id="PTHR22767">
    <property type="entry name" value="N-TERMINAL ACETYLTRANSFERASE-RELATED"/>
    <property type="match status" value="1"/>
</dbReference>
<proteinExistence type="inferred from homology"/>
<keyword evidence="2" id="KW-0802">TPR repeat</keyword>
<dbReference type="EMBL" id="CAJVCH010389851">
    <property type="protein sequence ID" value="CAG7817252.1"/>
    <property type="molecule type" value="Genomic_DNA"/>
</dbReference>
<evidence type="ECO:0000256" key="2">
    <source>
        <dbReference type="ARBA" id="ARBA00022803"/>
    </source>
</evidence>
<comment type="caution">
    <text evidence="4">The sequence shown here is derived from an EMBL/GenBank/DDBJ whole genome shotgun (WGS) entry which is preliminary data.</text>
</comment>
<evidence type="ECO:0000256" key="3">
    <source>
        <dbReference type="SAM" id="MobiDB-lite"/>
    </source>
</evidence>
<feature type="region of interest" description="Disordered" evidence="3">
    <location>
        <begin position="516"/>
        <end position="537"/>
    </location>
</feature>
<dbReference type="OrthoDB" id="1874341at2759"/>
<reference evidence="4" key="1">
    <citation type="submission" date="2021-06" db="EMBL/GenBank/DDBJ databases">
        <authorList>
            <person name="Hodson N. C."/>
            <person name="Mongue J. A."/>
            <person name="Jaron S. K."/>
        </authorList>
    </citation>
    <scope>NUCLEOTIDE SEQUENCE</scope>
</reference>
<dbReference type="Pfam" id="PF09797">
    <property type="entry name" value="NatB_MDM20"/>
    <property type="match status" value="2"/>
</dbReference>
<dbReference type="AlphaFoldDB" id="A0A8J2KIW2"/>
<dbReference type="PANTHER" id="PTHR22767:SF3">
    <property type="entry name" value="N-ALPHA-ACETYLTRANSFERASE 25, NATB AUXILIARY SUBUNIT"/>
    <property type="match status" value="1"/>
</dbReference>
<gene>
    <name evidence="4" type="ORF">AFUS01_LOCUS27830</name>
</gene>
<dbReference type="Proteomes" id="UP000708208">
    <property type="component" value="Unassembled WGS sequence"/>
</dbReference>
<evidence type="ECO:0008006" key="6">
    <source>
        <dbReference type="Google" id="ProtNLM"/>
    </source>
</evidence>
<dbReference type="InterPro" id="IPR019183">
    <property type="entry name" value="NAA25_NatB_aux_su"/>
</dbReference>
<evidence type="ECO:0000256" key="1">
    <source>
        <dbReference type="ARBA" id="ARBA00006298"/>
    </source>
</evidence>
<keyword evidence="5" id="KW-1185">Reference proteome</keyword>
<sequence length="1051" mass="121001">MASGSKMHSDSVVKERRLRPIYELLDSSNNKRVVSEVDRLLKKQPNFTCAKVLKALALLRMGKTNECLAIISPVVTEVPTDENTIQALSICYRELDQPQMVCQILEQACKSEKNEDLLSNCFMAYTRVGDFQKQHQTALSLYKLYPKTPYFSWAIMSLYAKAERESDPLVTRVSLPLAERMMAKFIEDNKVETEHELTLYALILRKQQKYDKVLELLDTSFGKLQLSDCAGFYNKYKIDCLVSLSKHEELAHFMENNLRKNPDDYKSYAEYIRIFGETQTERVTNFLKEMRDEEKSDRSPLLAYLHLFQFLFDRGIDPKVGVDPISIFKQYAERFGNKPSFFMDLCGFLSGLQKDDAKEAFLAIMKDFIKTPIDYCKLNEIQRHVNYQYMSRFFSNRKQNNDPMKVMEYVQSNVEIYLDGNEAYETARKESLQTDDITLDEFIILACLKLVDSFWFDTNIWKGIFNLLQESKPKSLDNAAKEKIRNNLLNKYSSKVSVATVENDLNILNSEYNRTTKTDENSSSLNNDESANEEKDTWNSNCKLDSIIDTGKHSLSNGIARLLDSAGDKEYSICEEDFPVLLSMALLEHAVEKSPTSAQLRILLSKLYIRCGAVGAGADAIIALDLKHIQWESLGYLYIWKLTSSGFYHEATRILKLAESFYSSYQKESMEFVISAYKYGSWEKILEFMEFRDIILNSVQFGLLKVERQLLEYSKCASSRSQTIEVAQHSEISSNSLDFDMNYTESRDFSVLLTYSEEKVSEELIRKTYQADLQRIKVRGLMALLLDKLVLSQAENGFISNKAEIENLLSSFAREVEADYSEYDITQIPVDGMWPPRIFQYKEYGNLDLLLNMFNLTYSLGNGLNNIALSELFEKVTTKSRSMVLELIKLWSSSKHALLSRADRLESLYEFIETLGFCLILLEVSHTFINKSSSVNGKTRKKKSKENAAPDPLAQKNFNDVVVAFLDCLRKVEDVIVNFPFTSPEFFPVNWDSVSDYWSNFVNQDLLTYILPHAIPTVMRKLNLSYERSISDLSSNIKWKIEHLEGIAFAS</sequence>
<organism evidence="4 5">
    <name type="scientific">Allacma fusca</name>
    <dbReference type="NCBI Taxonomy" id="39272"/>
    <lineage>
        <taxon>Eukaryota</taxon>
        <taxon>Metazoa</taxon>
        <taxon>Ecdysozoa</taxon>
        <taxon>Arthropoda</taxon>
        <taxon>Hexapoda</taxon>
        <taxon>Collembola</taxon>
        <taxon>Symphypleona</taxon>
        <taxon>Sminthuridae</taxon>
        <taxon>Allacma</taxon>
    </lineage>
</organism>
<accession>A0A8J2KIW2</accession>
<evidence type="ECO:0000313" key="5">
    <source>
        <dbReference type="Proteomes" id="UP000708208"/>
    </source>
</evidence>
<dbReference type="GO" id="GO:0031416">
    <property type="term" value="C:NatB complex"/>
    <property type="evidence" value="ECO:0007669"/>
    <property type="project" value="TreeGrafter"/>
</dbReference>
<protein>
    <recommendedName>
        <fullName evidence="6">N-terminal acetyltransferase B complex subunit NAA25 homolog</fullName>
    </recommendedName>
</protein>
<comment type="similarity">
    <text evidence="1">Belongs to the MDM20/NAA25 family.</text>
</comment>